<keyword evidence="2" id="KW-1185">Reference proteome</keyword>
<gene>
    <name evidence="1" type="ORF">LDJ79_24210</name>
</gene>
<reference evidence="2" key="1">
    <citation type="submission" date="2023-07" db="EMBL/GenBank/DDBJ databases">
        <title>Molecular identification of indigenous halophilic bacteria isolated from red sea cost, biodegradation of synthetic dyes and assessment of degraded metabolite toxicity.</title>
        <authorList>
            <person name="Chaieb K."/>
            <person name="Altayb H.N."/>
        </authorList>
    </citation>
    <scope>NUCLEOTIDE SEQUENCE [LARGE SCALE GENOMIC DNA]</scope>
    <source>
        <strain evidence="2">K20</strain>
    </source>
</reference>
<evidence type="ECO:0000313" key="2">
    <source>
        <dbReference type="Proteomes" id="UP001199044"/>
    </source>
</evidence>
<dbReference type="EMBL" id="JAIWIU010000340">
    <property type="protein sequence ID" value="MCA2019220.1"/>
    <property type="molecule type" value="Genomic_DNA"/>
</dbReference>
<name>A0ABS7YY31_9VIBR</name>
<organism evidence="1 2">
    <name type="scientific">Vibrio tritonius</name>
    <dbReference type="NCBI Taxonomy" id="1435069"/>
    <lineage>
        <taxon>Bacteria</taxon>
        <taxon>Pseudomonadati</taxon>
        <taxon>Pseudomonadota</taxon>
        <taxon>Gammaproteobacteria</taxon>
        <taxon>Vibrionales</taxon>
        <taxon>Vibrionaceae</taxon>
        <taxon>Vibrio</taxon>
    </lineage>
</organism>
<evidence type="ECO:0000313" key="1">
    <source>
        <dbReference type="EMBL" id="MCA2019220.1"/>
    </source>
</evidence>
<dbReference type="RefSeq" id="WP_068717089.1">
    <property type="nucleotide sequence ID" value="NZ_AP014636.1"/>
</dbReference>
<accession>A0ABS7YY31</accession>
<sequence>MYPWLNSNFNFPLSGSVNQDISPEFFFNSIKRGNGDIEKAIFTSGASYGRQLGMISGILLEVIEALNLSDDVAEVKKFKELQKTIHQIKELEHHSLETHAVETLTNLQSQDKRSFERVMRQFSTEK</sequence>
<proteinExistence type="predicted"/>
<protein>
    <submittedName>
        <fullName evidence="1">Uncharacterized protein</fullName>
    </submittedName>
</protein>
<comment type="caution">
    <text evidence="1">The sequence shown here is derived from an EMBL/GenBank/DDBJ whole genome shotgun (WGS) entry which is preliminary data.</text>
</comment>
<dbReference type="Proteomes" id="UP001199044">
    <property type="component" value="Unassembled WGS sequence"/>
</dbReference>